<dbReference type="Proteomes" id="UP000603434">
    <property type="component" value="Unassembled WGS sequence"/>
</dbReference>
<reference evidence="1 2" key="1">
    <citation type="submission" date="2020-08" db="EMBL/GenBank/DDBJ databases">
        <title>Bridging the membrane lipid divide: bacteria of the FCB group superphylum have the potential to synthesize archaeal ether lipids.</title>
        <authorList>
            <person name="Villanueva L."/>
            <person name="Von Meijenfeldt F.A.B."/>
            <person name="Westbye A.B."/>
            <person name="Yadav S."/>
            <person name="Hopmans E.C."/>
            <person name="Dutilh B.E."/>
            <person name="Sinninghe Damste J.S."/>
        </authorList>
    </citation>
    <scope>NUCLEOTIDE SEQUENCE [LARGE SCALE GENOMIC DNA]</scope>
    <source>
        <strain evidence="1">NIOZ-UU30</strain>
    </source>
</reference>
<dbReference type="Gene3D" id="3.40.1230.10">
    <property type="entry name" value="MTH938-like"/>
    <property type="match status" value="1"/>
</dbReference>
<evidence type="ECO:0000313" key="2">
    <source>
        <dbReference type="Proteomes" id="UP000603434"/>
    </source>
</evidence>
<dbReference type="InterPro" id="IPR036748">
    <property type="entry name" value="MTH938-like_sf"/>
</dbReference>
<name>A0A8J6TMI9_9BACT</name>
<proteinExistence type="predicted"/>
<comment type="caution">
    <text evidence="1">The sequence shown here is derived from an EMBL/GenBank/DDBJ whole genome shotgun (WGS) entry which is preliminary data.</text>
</comment>
<sequence length="60" mass="6603">MMSQIGKGSTGQMKTTGALRKFLEENNIELIEEKTSKAVETFNRLLKQGDNVAAGFHLSC</sequence>
<accession>A0A8J6TMI9</accession>
<evidence type="ECO:0000313" key="1">
    <source>
        <dbReference type="EMBL" id="MBC8361733.1"/>
    </source>
</evidence>
<dbReference type="EMBL" id="JACNJH010000146">
    <property type="protein sequence ID" value="MBC8361733.1"/>
    <property type="molecule type" value="Genomic_DNA"/>
</dbReference>
<dbReference type="SUPFAM" id="SSF64076">
    <property type="entry name" value="MTH938-like"/>
    <property type="match status" value="1"/>
</dbReference>
<dbReference type="Pfam" id="PF04430">
    <property type="entry name" value="DUF498"/>
    <property type="match status" value="1"/>
</dbReference>
<protein>
    <submittedName>
        <fullName evidence="1">Uncharacterized protein</fullName>
    </submittedName>
</protein>
<organism evidence="1 2">
    <name type="scientific">Candidatus Desulfatibia profunda</name>
    <dbReference type="NCBI Taxonomy" id="2841695"/>
    <lineage>
        <taxon>Bacteria</taxon>
        <taxon>Pseudomonadati</taxon>
        <taxon>Thermodesulfobacteriota</taxon>
        <taxon>Desulfobacteria</taxon>
        <taxon>Desulfobacterales</taxon>
        <taxon>Desulfobacterales incertae sedis</taxon>
        <taxon>Candidatus Desulfatibia</taxon>
    </lineage>
</organism>
<dbReference type="InterPro" id="IPR007523">
    <property type="entry name" value="NDUFAF3/AAMDC"/>
</dbReference>
<gene>
    <name evidence="1" type="ORF">H8E23_10065</name>
</gene>
<dbReference type="AlphaFoldDB" id="A0A8J6TMI9"/>